<evidence type="ECO:0000313" key="5">
    <source>
        <dbReference type="EMBL" id="MBR7826945.1"/>
    </source>
</evidence>
<dbReference type="EMBL" id="JAGSOH010000025">
    <property type="protein sequence ID" value="MBR7826945.1"/>
    <property type="molecule type" value="Genomic_DNA"/>
</dbReference>
<dbReference type="CDD" id="cd02062">
    <property type="entry name" value="Nitro_FMN_reductase"/>
    <property type="match status" value="1"/>
</dbReference>
<accession>A0A941EAY2</accession>
<proteinExistence type="predicted"/>
<evidence type="ECO:0000313" key="6">
    <source>
        <dbReference type="Proteomes" id="UP000676325"/>
    </source>
</evidence>
<dbReference type="AlphaFoldDB" id="A0A941EAY2"/>
<dbReference type="PANTHER" id="PTHR23026">
    <property type="entry name" value="NADPH NITROREDUCTASE"/>
    <property type="match status" value="1"/>
</dbReference>
<dbReference type="InterPro" id="IPR050627">
    <property type="entry name" value="Nitroreductase/BluB"/>
</dbReference>
<evidence type="ECO:0000256" key="1">
    <source>
        <dbReference type="ARBA" id="ARBA00022630"/>
    </source>
</evidence>
<keyword evidence="1" id="KW-0285">Flavoprotein</keyword>
<protein>
    <submittedName>
        <fullName evidence="5">Nitroreductase family protein</fullName>
    </submittedName>
</protein>
<evidence type="ECO:0000256" key="3">
    <source>
        <dbReference type="ARBA" id="ARBA00023002"/>
    </source>
</evidence>
<dbReference type="GO" id="GO:0016491">
    <property type="term" value="F:oxidoreductase activity"/>
    <property type="evidence" value="ECO:0007669"/>
    <property type="project" value="UniProtKB-KW"/>
</dbReference>
<keyword evidence="3" id="KW-0560">Oxidoreductase</keyword>
<keyword evidence="6" id="KW-1185">Reference proteome</keyword>
<name>A0A941EAY2_9ACTN</name>
<evidence type="ECO:0000259" key="4">
    <source>
        <dbReference type="Pfam" id="PF00881"/>
    </source>
</evidence>
<sequence length="244" mass="27373">MTNLADLIRNRRSERGGYDPDRRPPDADIRAILEASQWAPTAHNMQNFEVIVLDDPAVLAEIGRVPGGVSAEFIRENYAQLSFSEDELIAKGTGLPATMFPPEWRQPETPSDDQPAADLIEHGFLDQTMRSCPLVLIVVYDTRKRAPASEGDVLGLISLGCVLENMWLTATSRGIGLQVMSVFSDTGIETRLHEILTIPDHMKIAYACRLGYPATQPARYLRVRRPLEHFVHRNTYTRHLAPTR</sequence>
<dbReference type="InterPro" id="IPR000415">
    <property type="entry name" value="Nitroreductase-like"/>
</dbReference>
<comment type="caution">
    <text evidence="5">The sequence shown here is derived from an EMBL/GenBank/DDBJ whole genome shotgun (WGS) entry which is preliminary data.</text>
</comment>
<organism evidence="5 6">
    <name type="scientific">Actinospica acidithermotolerans</name>
    <dbReference type="NCBI Taxonomy" id="2828514"/>
    <lineage>
        <taxon>Bacteria</taxon>
        <taxon>Bacillati</taxon>
        <taxon>Actinomycetota</taxon>
        <taxon>Actinomycetes</taxon>
        <taxon>Catenulisporales</taxon>
        <taxon>Actinospicaceae</taxon>
        <taxon>Actinospica</taxon>
    </lineage>
</organism>
<dbReference type="Pfam" id="PF00881">
    <property type="entry name" value="Nitroreductase"/>
    <property type="match status" value="1"/>
</dbReference>
<dbReference type="SUPFAM" id="SSF55469">
    <property type="entry name" value="FMN-dependent nitroreductase-like"/>
    <property type="match status" value="1"/>
</dbReference>
<dbReference type="Gene3D" id="3.40.109.10">
    <property type="entry name" value="NADH Oxidase"/>
    <property type="match status" value="1"/>
</dbReference>
<dbReference type="InterPro" id="IPR029479">
    <property type="entry name" value="Nitroreductase"/>
</dbReference>
<feature type="domain" description="Nitroreductase" evidence="4">
    <location>
        <begin position="8"/>
        <end position="212"/>
    </location>
</feature>
<keyword evidence="2" id="KW-0288">FMN</keyword>
<reference evidence="5" key="1">
    <citation type="submission" date="2021-04" db="EMBL/GenBank/DDBJ databases">
        <title>Genome based classification of Actinospica acidithermotolerans sp. nov., an actinobacterium isolated from an Indonesian hot spring.</title>
        <authorList>
            <person name="Kusuma A.B."/>
            <person name="Putra K.E."/>
            <person name="Nafisah S."/>
            <person name="Loh J."/>
            <person name="Nouioui I."/>
            <person name="Goodfellow M."/>
        </authorList>
    </citation>
    <scope>NUCLEOTIDE SEQUENCE</scope>
    <source>
        <strain evidence="5">MGRD01-02</strain>
    </source>
</reference>
<gene>
    <name evidence="5" type="ORF">KDK95_11575</name>
</gene>
<dbReference type="Proteomes" id="UP000676325">
    <property type="component" value="Unassembled WGS sequence"/>
</dbReference>
<evidence type="ECO:0000256" key="2">
    <source>
        <dbReference type="ARBA" id="ARBA00022643"/>
    </source>
</evidence>
<dbReference type="RefSeq" id="WP_212518092.1">
    <property type="nucleotide sequence ID" value="NZ_JAGSOH010000025.1"/>
</dbReference>
<dbReference type="PANTHER" id="PTHR23026:SF90">
    <property type="entry name" value="IODOTYROSINE DEIODINASE 1"/>
    <property type="match status" value="1"/>
</dbReference>